<feature type="transmembrane region" description="Helical" evidence="1">
    <location>
        <begin position="123"/>
        <end position="147"/>
    </location>
</feature>
<evidence type="ECO:0008006" key="5">
    <source>
        <dbReference type="Google" id="ProtNLM"/>
    </source>
</evidence>
<keyword evidence="1" id="KW-1133">Transmembrane helix</keyword>
<feature type="transmembrane region" description="Helical" evidence="1">
    <location>
        <begin position="90"/>
        <end position="111"/>
    </location>
</feature>
<keyword evidence="1" id="KW-0812">Transmembrane</keyword>
<dbReference type="Proteomes" id="UP000663889">
    <property type="component" value="Unassembled WGS sequence"/>
</dbReference>
<dbReference type="AlphaFoldDB" id="A0A815I0Y9"/>
<feature type="transmembrane region" description="Helical" evidence="1">
    <location>
        <begin position="199"/>
        <end position="216"/>
    </location>
</feature>
<feature type="transmembrane region" description="Helical" evidence="1">
    <location>
        <begin position="12"/>
        <end position="34"/>
    </location>
</feature>
<evidence type="ECO:0000313" key="4">
    <source>
        <dbReference type="Proteomes" id="UP000663889"/>
    </source>
</evidence>
<dbReference type="EMBL" id="CAJNOU010002936">
    <property type="protein sequence ID" value="CAF1359742.1"/>
    <property type="molecule type" value="Genomic_DNA"/>
</dbReference>
<reference evidence="2" key="1">
    <citation type="submission" date="2021-02" db="EMBL/GenBank/DDBJ databases">
        <authorList>
            <person name="Nowell W R."/>
        </authorList>
    </citation>
    <scope>NUCLEOTIDE SEQUENCE</scope>
</reference>
<protein>
    <recommendedName>
        <fullName evidence="5">Transmembrane protein</fullName>
    </recommendedName>
</protein>
<name>A0A815I0Y9_9BILA</name>
<dbReference type="Proteomes" id="UP000663874">
    <property type="component" value="Unassembled WGS sequence"/>
</dbReference>
<feature type="transmembrane region" description="Helical" evidence="1">
    <location>
        <begin position="46"/>
        <end position="69"/>
    </location>
</feature>
<accession>A0A815I0Y9</accession>
<evidence type="ECO:0000313" key="3">
    <source>
        <dbReference type="EMBL" id="CAF3699117.1"/>
    </source>
</evidence>
<gene>
    <name evidence="3" type="ORF">FNK824_LOCUS9038</name>
    <name evidence="2" type="ORF">SEV965_LOCUS29313</name>
</gene>
<dbReference type="EMBL" id="CAJOBE010000923">
    <property type="protein sequence ID" value="CAF3699117.1"/>
    <property type="molecule type" value="Genomic_DNA"/>
</dbReference>
<comment type="caution">
    <text evidence="2">The sequence shown here is derived from an EMBL/GenBank/DDBJ whole genome shotgun (WGS) entry which is preliminary data.</text>
</comment>
<sequence length="254" mass="30214">MILSQCIHRLCGLYFWGYWANIIYIIGMIGYLIIDTISYMYLSLNAMFSYVIYLILAIIFVIDAILYTIDWYIYAVKLRKNKDQPIQYRSEFLACIFQHIGSIFYLIGALLPFNNIQLMKKLLFNLFGIISFLIESIFTLLGWIILFRRKFSKTNCTLQNSYIWAHTLNIIANLIYLCATILAYYFYRNDKITNSTIVLLLQIFGDIVYLIDAYLYHECWQQDKKEFDAATEQQNLNKFYLEKFDHQSKTNENK</sequence>
<evidence type="ECO:0000256" key="1">
    <source>
        <dbReference type="SAM" id="Phobius"/>
    </source>
</evidence>
<proteinExistence type="predicted"/>
<keyword evidence="1" id="KW-0472">Membrane</keyword>
<feature type="transmembrane region" description="Helical" evidence="1">
    <location>
        <begin position="168"/>
        <end position="187"/>
    </location>
</feature>
<organism evidence="2 4">
    <name type="scientific">Rotaria sordida</name>
    <dbReference type="NCBI Taxonomy" id="392033"/>
    <lineage>
        <taxon>Eukaryota</taxon>
        <taxon>Metazoa</taxon>
        <taxon>Spiralia</taxon>
        <taxon>Gnathifera</taxon>
        <taxon>Rotifera</taxon>
        <taxon>Eurotatoria</taxon>
        <taxon>Bdelloidea</taxon>
        <taxon>Philodinida</taxon>
        <taxon>Philodinidae</taxon>
        <taxon>Rotaria</taxon>
    </lineage>
</organism>
<evidence type="ECO:0000313" key="2">
    <source>
        <dbReference type="EMBL" id="CAF1359742.1"/>
    </source>
</evidence>